<dbReference type="GO" id="GO:0005975">
    <property type="term" value="P:carbohydrate metabolic process"/>
    <property type="evidence" value="ECO:0007669"/>
    <property type="project" value="InterPro"/>
</dbReference>
<evidence type="ECO:0000259" key="10">
    <source>
        <dbReference type="Pfam" id="PF02879"/>
    </source>
</evidence>
<dbReference type="RefSeq" id="WP_057954402.1">
    <property type="nucleotide sequence ID" value="NZ_CP013118.1"/>
</dbReference>
<feature type="domain" description="Alpha-D-phosphohexomutase alpha/beta/alpha" evidence="10">
    <location>
        <begin position="168"/>
        <end position="263"/>
    </location>
</feature>
<dbReference type="InterPro" id="IPR036900">
    <property type="entry name" value="A-D-PHexomutase_C_sf"/>
</dbReference>
<organism evidence="12 13">
    <name type="scientific">Salinivirga cyanobacteriivorans</name>
    <dbReference type="NCBI Taxonomy" id="1307839"/>
    <lineage>
        <taxon>Bacteria</taxon>
        <taxon>Pseudomonadati</taxon>
        <taxon>Bacteroidota</taxon>
        <taxon>Bacteroidia</taxon>
        <taxon>Bacteroidales</taxon>
        <taxon>Salinivirgaceae</taxon>
        <taxon>Salinivirga</taxon>
    </lineage>
</organism>
<feature type="domain" description="Alpha-D-phosphohexomutase alpha/beta/alpha" evidence="9">
    <location>
        <begin position="8"/>
        <end position="140"/>
    </location>
</feature>
<dbReference type="PANTHER" id="PTHR42946:SF1">
    <property type="entry name" value="PHOSPHOGLUCOMUTASE (ALPHA-D-GLUCOSE-1,6-BISPHOSPHATE-DEPENDENT)"/>
    <property type="match status" value="1"/>
</dbReference>
<dbReference type="GO" id="GO:0005829">
    <property type="term" value="C:cytosol"/>
    <property type="evidence" value="ECO:0007669"/>
    <property type="project" value="TreeGrafter"/>
</dbReference>
<dbReference type="EC" id="5.4.2.2" evidence="12"/>
<dbReference type="EMBL" id="CP013118">
    <property type="protein sequence ID" value="ALO17074.1"/>
    <property type="molecule type" value="Genomic_DNA"/>
</dbReference>
<name>A0A0S2I495_9BACT</name>
<keyword evidence="5 7" id="KW-0460">Magnesium</keyword>
<dbReference type="GO" id="GO:0006048">
    <property type="term" value="P:UDP-N-acetylglucosamine biosynthetic process"/>
    <property type="evidence" value="ECO:0007669"/>
    <property type="project" value="TreeGrafter"/>
</dbReference>
<gene>
    <name evidence="12" type="primary">algC_2</name>
    <name evidence="12" type="ORF">L21SP5_03463</name>
</gene>
<dbReference type="KEGG" id="blq:L21SP5_03463"/>
<dbReference type="GO" id="GO:0004614">
    <property type="term" value="F:phosphoglucomutase activity"/>
    <property type="evidence" value="ECO:0007669"/>
    <property type="project" value="UniProtKB-EC"/>
</dbReference>
<dbReference type="InterPro" id="IPR016066">
    <property type="entry name" value="A-D-PHexomutase_CS"/>
</dbReference>
<dbReference type="InterPro" id="IPR005841">
    <property type="entry name" value="Alpha-D-phosphohexomutase_SF"/>
</dbReference>
<evidence type="ECO:0000256" key="2">
    <source>
        <dbReference type="ARBA" id="ARBA00010231"/>
    </source>
</evidence>
<keyword evidence="3" id="KW-0597">Phosphoprotein</keyword>
<dbReference type="SUPFAM" id="SSF55957">
    <property type="entry name" value="Phosphoglucomutase, C-terminal domain"/>
    <property type="match status" value="1"/>
</dbReference>
<dbReference type="PATRIC" id="fig|1307839.3.peg.3717"/>
<evidence type="ECO:0000256" key="6">
    <source>
        <dbReference type="ARBA" id="ARBA00023235"/>
    </source>
</evidence>
<evidence type="ECO:0000256" key="1">
    <source>
        <dbReference type="ARBA" id="ARBA00001946"/>
    </source>
</evidence>
<protein>
    <submittedName>
        <fullName evidence="12">Phosphomannomutase/phosphoglucomutase</fullName>
        <ecNumber evidence="12">5.4.2.2</ecNumber>
    </submittedName>
</protein>
<dbReference type="Pfam" id="PF02880">
    <property type="entry name" value="PGM_PMM_III"/>
    <property type="match status" value="1"/>
</dbReference>
<keyword evidence="6 12" id="KW-0413">Isomerase</keyword>
<dbReference type="InterPro" id="IPR005843">
    <property type="entry name" value="A-D-PHexomutase_C"/>
</dbReference>
<dbReference type="Pfam" id="PF02879">
    <property type="entry name" value="PGM_PMM_II"/>
    <property type="match status" value="1"/>
</dbReference>
<dbReference type="InterPro" id="IPR005844">
    <property type="entry name" value="A-D-PHexomutase_a/b/a-I"/>
</dbReference>
<dbReference type="InterPro" id="IPR024086">
    <property type="entry name" value="GlmM_arc-type"/>
</dbReference>
<dbReference type="AlphaFoldDB" id="A0A0S2I495"/>
<sequence>MALIKSISGIRGTIGGRPGNNLTPVDIVKFVAAYGQWLKNQQEKNQYTVVVGRDARISGSMVKMLVNATLSGLGINVLDIDLASTPTTEMAVTHFNADGGLILTASHNPREWNALKMLNKKGEFLNAAEGEAILTIADENTIHYVDVDHLGTIQEARYHDEHIKAILDLELVHKDAIAAKNFKVVVDGINSVGSLIIPDLLRALGVKEIIELNSEANGQFAHPAEPLPENVVDICNTVKKHKADLGIVVDPDVDRLALIDEKGVMFGEEYTIVAVAEYVLHHNSGNAVSNLSSSRALRDITEQAGGNYFASAVGEVNVVATMKERNAVIGGEGNGGVIYPELHYGRDALIGIALFLSHLAKMNISVSKLKKRYPSYTIIKDKINLSSKLNLDRLLDEIARIYRNENVNRTDGVKIDLDNGWIHLRKSNTEPIIRIYCEAHTIKEAQQLANKIKQEINRSIAN</sequence>
<dbReference type="STRING" id="1307839.L21SP5_03463"/>
<evidence type="ECO:0000259" key="9">
    <source>
        <dbReference type="Pfam" id="PF02878"/>
    </source>
</evidence>
<comment type="similarity">
    <text evidence="2 7">Belongs to the phosphohexose mutase family.</text>
</comment>
<evidence type="ECO:0000256" key="4">
    <source>
        <dbReference type="ARBA" id="ARBA00022723"/>
    </source>
</evidence>
<dbReference type="PROSITE" id="PS00710">
    <property type="entry name" value="PGM_PMM"/>
    <property type="match status" value="1"/>
</dbReference>
<dbReference type="NCBIfam" id="TIGR03990">
    <property type="entry name" value="Arch_GlmM"/>
    <property type="match status" value="1"/>
</dbReference>
<keyword evidence="13" id="KW-1185">Reference proteome</keyword>
<dbReference type="OrthoDB" id="9806956at2"/>
<dbReference type="InterPro" id="IPR016055">
    <property type="entry name" value="A-D-PHexomutase_a/b/a-I/II/III"/>
</dbReference>
<proteinExistence type="inferred from homology"/>
<dbReference type="GO" id="GO:0004615">
    <property type="term" value="F:phosphomannomutase activity"/>
    <property type="evidence" value="ECO:0007669"/>
    <property type="project" value="TreeGrafter"/>
</dbReference>
<dbReference type="SUPFAM" id="SSF53738">
    <property type="entry name" value="Phosphoglucomutase, first 3 domains"/>
    <property type="match status" value="3"/>
</dbReference>
<dbReference type="InterPro" id="IPR005846">
    <property type="entry name" value="A-D-PHexomutase_a/b/a-III"/>
</dbReference>
<evidence type="ECO:0000259" key="8">
    <source>
        <dbReference type="Pfam" id="PF00408"/>
    </source>
</evidence>
<accession>A0A0S2I495</accession>
<evidence type="ECO:0000256" key="5">
    <source>
        <dbReference type="ARBA" id="ARBA00022842"/>
    </source>
</evidence>
<comment type="cofactor">
    <cofactor evidence="1">
        <name>Mg(2+)</name>
        <dbReference type="ChEBI" id="CHEBI:18420"/>
    </cofactor>
</comment>
<dbReference type="PANTHER" id="PTHR42946">
    <property type="entry name" value="PHOSPHOHEXOSE MUTASE"/>
    <property type="match status" value="1"/>
</dbReference>
<dbReference type="InterPro" id="IPR005845">
    <property type="entry name" value="A-D-PHexomutase_a/b/a-II"/>
</dbReference>
<keyword evidence="4 7" id="KW-0479">Metal-binding</keyword>
<evidence type="ECO:0000313" key="13">
    <source>
        <dbReference type="Proteomes" id="UP000064893"/>
    </source>
</evidence>
<dbReference type="GO" id="GO:0008966">
    <property type="term" value="F:phosphoglucosamine mutase activity"/>
    <property type="evidence" value="ECO:0007669"/>
    <property type="project" value="InterPro"/>
</dbReference>
<dbReference type="Gene3D" id="3.30.310.50">
    <property type="entry name" value="Alpha-D-phosphohexomutase, C-terminal domain"/>
    <property type="match status" value="1"/>
</dbReference>
<feature type="domain" description="Alpha-D-phosphohexomutase alpha/beta/alpha" evidence="11">
    <location>
        <begin position="270"/>
        <end position="374"/>
    </location>
</feature>
<reference evidence="12 13" key="1">
    <citation type="submission" date="2015-11" db="EMBL/GenBank/DDBJ databases">
        <title>Description and complete genome sequence of a novel strain predominating in hypersaline microbial mats and representing a new family of the Bacteriodetes phylum.</title>
        <authorList>
            <person name="Spring S."/>
            <person name="Bunk B."/>
            <person name="Sproer C."/>
            <person name="Klenk H.-P."/>
        </authorList>
    </citation>
    <scope>NUCLEOTIDE SEQUENCE [LARGE SCALE GENOMIC DNA]</scope>
    <source>
        <strain evidence="12 13">L21-Spi-D4</strain>
    </source>
</reference>
<dbReference type="Pfam" id="PF00408">
    <property type="entry name" value="PGM_PMM_IV"/>
    <property type="match status" value="1"/>
</dbReference>
<evidence type="ECO:0000256" key="3">
    <source>
        <dbReference type="ARBA" id="ARBA00022553"/>
    </source>
</evidence>
<dbReference type="PRINTS" id="PR00509">
    <property type="entry name" value="PGMPMM"/>
</dbReference>
<evidence type="ECO:0000256" key="7">
    <source>
        <dbReference type="RuleBase" id="RU004326"/>
    </source>
</evidence>
<dbReference type="Gene3D" id="3.40.120.10">
    <property type="entry name" value="Alpha-D-Glucose-1,6-Bisphosphate, subunit A, domain 3"/>
    <property type="match status" value="3"/>
</dbReference>
<feature type="domain" description="Alpha-D-phosphohexomutase C-terminal" evidence="8">
    <location>
        <begin position="395"/>
        <end position="453"/>
    </location>
</feature>
<dbReference type="InterPro" id="IPR050060">
    <property type="entry name" value="Phosphoglucosamine_mutase"/>
</dbReference>
<dbReference type="Proteomes" id="UP000064893">
    <property type="component" value="Chromosome"/>
</dbReference>
<dbReference type="GO" id="GO:0000287">
    <property type="term" value="F:magnesium ion binding"/>
    <property type="evidence" value="ECO:0007669"/>
    <property type="project" value="InterPro"/>
</dbReference>
<dbReference type="GO" id="GO:0009252">
    <property type="term" value="P:peptidoglycan biosynthetic process"/>
    <property type="evidence" value="ECO:0007669"/>
    <property type="project" value="TreeGrafter"/>
</dbReference>
<dbReference type="Pfam" id="PF02878">
    <property type="entry name" value="PGM_PMM_I"/>
    <property type="match status" value="1"/>
</dbReference>
<evidence type="ECO:0000259" key="11">
    <source>
        <dbReference type="Pfam" id="PF02880"/>
    </source>
</evidence>
<evidence type="ECO:0000313" key="12">
    <source>
        <dbReference type="EMBL" id="ALO17074.1"/>
    </source>
</evidence>